<feature type="repeat" description="WD" evidence="14">
    <location>
        <begin position="197"/>
        <end position="239"/>
    </location>
</feature>
<dbReference type="SUPFAM" id="SSF109925">
    <property type="entry name" value="Lissencephaly-1 protein (Lis-1, PAF-AH alpha) N-terminal domain"/>
    <property type="match status" value="1"/>
</dbReference>
<dbReference type="GO" id="GO:0005875">
    <property type="term" value="C:microtubule associated complex"/>
    <property type="evidence" value="ECO:0007669"/>
    <property type="project" value="UniProtKB-UniRule"/>
</dbReference>
<comment type="similarity">
    <text evidence="11">Belongs to the WD repeat MDV1/CAF4 family.</text>
</comment>
<dbReference type="FunFam" id="1.20.960.30:FF:000002">
    <property type="entry name" value="Platelet-activating factor acetylhydrolase ib"/>
    <property type="match status" value="1"/>
</dbReference>
<evidence type="ECO:0000256" key="13">
    <source>
        <dbReference type="HAMAP-Rule" id="MF_03141"/>
    </source>
</evidence>
<dbReference type="PROSITE" id="PS50082">
    <property type="entry name" value="WD_REPEATS_2"/>
    <property type="match status" value="6"/>
</dbReference>
<dbReference type="HAMAP" id="MF_03141">
    <property type="entry name" value="lis1"/>
    <property type="match status" value="1"/>
</dbReference>
<dbReference type="GO" id="GO:0007154">
    <property type="term" value="P:cell communication"/>
    <property type="evidence" value="ECO:0007669"/>
    <property type="project" value="UniProtKB-ARBA"/>
</dbReference>
<dbReference type="GO" id="GO:0000922">
    <property type="term" value="C:spindle pole"/>
    <property type="evidence" value="ECO:0007669"/>
    <property type="project" value="UniProtKB-SubCell"/>
</dbReference>
<evidence type="ECO:0000313" key="18">
    <source>
        <dbReference type="Proteomes" id="UP001281003"/>
    </source>
</evidence>
<keyword evidence="18" id="KW-1185">Reference proteome</keyword>
<accession>A0AAE0P0X5</accession>
<feature type="domain" description="PAC1-like LisH-like dimerisation" evidence="16">
    <location>
        <begin position="7"/>
        <end position="42"/>
    </location>
</feature>
<dbReference type="GO" id="GO:0070840">
    <property type="term" value="F:dynein complex binding"/>
    <property type="evidence" value="ECO:0007669"/>
    <property type="project" value="UniProtKB-UniRule"/>
</dbReference>
<comment type="function">
    <text evidence="12">Involved in mitochondrial fission. Acts as an adapter protein required to form mitochondrial fission complexes. Formation of these complexes is required to promote constriction and fission of the mitochondrial compartment at a late step in mitochondrial division.</text>
</comment>
<keyword evidence="4 13" id="KW-0132">Cell division</keyword>
<evidence type="ECO:0000256" key="7">
    <source>
        <dbReference type="ARBA" id="ARBA00022776"/>
    </source>
</evidence>
<dbReference type="PANTHER" id="PTHR22847">
    <property type="entry name" value="WD40 REPEAT PROTEIN"/>
    <property type="match status" value="1"/>
</dbReference>
<keyword evidence="7 13" id="KW-0498">Mitosis</keyword>
<feature type="compositionally biased region" description="Polar residues" evidence="15">
    <location>
        <begin position="83"/>
        <end position="92"/>
    </location>
</feature>
<dbReference type="GO" id="GO:0051012">
    <property type="term" value="P:microtubule sliding"/>
    <property type="evidence" value="ECO:0007669"/>
    <property type="project" value="UniProtKB-UniRule"/>
</dbReference>
<dbReference type="InterPro" id="IPR015943">
    <property type="entry name" value="WD40/YVTN_repeat-like_dom_sf"/>
</dbReference>
<keyword evidence="10 13" id="KW-0131">Cell cycle</keyword>
<dbReference type="InterPro" id="IPR037190">
    <property type="entry name" value="LIS1_N"/>
</dbReference>
<evidence type="ECO:0000256" key="10">
    <source>
        <dbReference type="ARBA" id="ARBA00023306"/>
    </source>
</evidence>
<comment type="domain">
    <text evidence="13">Dimerization mediated by the LisH domain may be required to activate dynein.</text>
</comment>
<keyword evidence="1 13" id="KW-0813">Transport</keyword>
<keyword evidence="2 13" id="KW-0963">Cytoplasm</keyword>
<dbReference type="Gene3D" id="1.20.960.30">
    <property type="match status" value="1"/>
</dbReference>
<comment type="subunit">
    <text evidence="13">Self-associates. Interacts with NDL1 and dynein.</text>
</comment>
<reference evidence="17" key="1">
    <citation type="journal article" date="2023" name="Mol. Phylogenet. Evol.">
        <title>Genome-scale phylogeny and comparative genomics of the fungal order Sordariales.</title>
        <authorList>
            <person name="Hensen N."/>
            <person name="Bonometti L."/>
            <person name="Westerberg I."/>
            <person name="Brannstrom I.O."/>
            <person name="Guillou S."/>
            <person name="Cros-Aarteil S."/>
            <person name="Calhoun S."/>
            <person name="Haridas S."/>
            <person name="Kuo A."/>
            <person name="Mondo S."/>
            <person name="Pangilinan J."/>
            <person name="Riley R."/>
            <person name="LaButti K."/>
            <person name="Andreopoulos B."/>
            <person name="Lipzen A."/>
            <person name="Chen C."/>
            <person name="Yan M."/>
            <person name="Daum C."/>
            <person name="Ng V."/>
            <person name="Clum A."/>
            <person name="Steindorff A."/>
            <person name="Ohm R.A."/>
            <person name="Martin F."/>
            <person name="Silar P."/>
            <person name="Natvig D.O."/>
            <person name="Lalanne C."/>
            <person name="Gautier V."/>
            <person name="Ament-Velasquez S.L."/>
            <person name="Kruys A."/>
            <person name="Hutchinson M.I."/>
            <person name="Powell A.J."/>
            <person name="Barry K."/>
            <person name="Miller A.N."/>
            <person name="Grigoriev I.V."/>
            <person name="Debuchy R."/>
            <person name="Gladieux P."/>
            <person name="Hiltunen Thoren M."/>
            <person name="Johannesson H."/>
        </authorList>
    </citation>
    <scope>NUCLEOTIDE SEQUENCE</scope>
    <source>
        <strain evidence="17">FGSC 1904</strain>
    </source>
</reference>
<comment type="function">
    <text evidence="13">Positively regulates the activity of the minus-end directed microtubule motor protein dynein. May enhance dynein-mediated microtubule sliding by targeting dynein to the microtubule plus end. Required for nuclear migration during vegetative growth as well as development. Required for retrograde early endosome (EE) transport from the hyphal tip. Required for localization of dynein to the mitotic spindle poles. Recruits additional proteins to the dynein complex at SPBs.</text>
</comment>
<dbReference type="PANTHER" id="PTHR22847:SF637">
    <property type="entry name" value="WD REPEAT DOMAIN 5B"/>
    <property type="match status" value="1"/>
</dbReference>
<evidence type="ECO:0000256" key="14">
    <source>
        <dbReference type="PROSITE-ProRule" id="PRU00221"/>
    </source>
</evidence>
<dbReference type="GO" id="GO:0000132">
    <property type="term" value="P:establishment of mitotic spindle orientation"/>
    <property type="evidence" value="ECO:0007669"/>
    <property type="project" value="UniProtKB-UniRule"/>
</dbReference>
<dbReference type="GO" id="GO:0005874">
    <property type="term" value="C:microtubule"/>
    <property type="evidence" value="ECO:0007669"/>
    <property type="project" value="UniProtKB-KW"/>
</dbReference>
<keyword evidence="3 14" id="KW-0853">WD repeat</keyword>
<dbReference type="Proteomes" id="UP001281003">
    <property type="component" value="Unassembled WGS sequence"/>
</dbReference>
<dbReference type="InterPro" id="IPR006594">
    <property type="entry name" value="LisH"/>
</dbReference>
<evidence type="ECO:0000256" key="9">
    <source>
        <dbReference type="ARBA" id="ARBA00023212"/>
    </source>
</evidence>
<dbReference type="Pfam" id="PF00400">
    <property type="entry name" value="WD40"/>
    <property type="match status" value="6"/>
</dbReference>
<dbReference type="InterPro" id="IPR056795">
    <property type="entry name" value="PAC1-like_LisH-like_dom"/>
</dbReference>
<feature type="repeat" description="WD" evidence="14">
    <location>
        <begin position="240"/>
        <end position="273"/>
    </location>
</feature>
<dbReference type="AlphaFoldDB" id="A0AAE0P0X5"/>
<evidence type="ECO:0000256" key="2">
    <source>
        <dbReference type="ARBA" id="ARBA00022490"/>
    </source>
</evidence>
<proteinExistence type="inferred from homology"/>
<dbReference type="FunFam" id="2.130.10.10:FF:000342">
    <property type="entry name" value="Nuclear distribution protein PAC1"/>
    <property type="match status" value="1"/>
</dbReference>
<name>A0AAE0P0X5_SORBR</name>
<keyword evidence="9 13" id="KW-0206">Cytoskeleton</keyword>
<dbReference type="InterPro" id="IPR001680">
    <property type="entry name" value="WD40_rpt"/>
</dbReference>
<dbReference type="InterPro" id="IPR019775">
    <property type="entry name" value="WD40_repeat_CS"/>
</dbReference>
<evidence type="ECO:0000256" key="15">
    <source>
        <dbReference type="SAM" id="MobiDB-lite"/>
    </source>
</evidence>
<dbReference type="InterPro" id="IPR036322">
    <property type="entry name" value="WD40_repeat_dom_sf"/>
</dbReference>
<feature type="region of interest" description="Disordered" evidence="15">
    <location>
        <begin position="81"/>
        <end position="106"/>
    </location>
</feature>
<dbReference type="InterPro" id="IPR020472">
    <property type="entry name" value="WD40_PAC1"/>
</dbReference>
<evidence type="ECO:0000313" key="17">
    <source>
        <dbReference type="EMBL" id="KAK3391346.1"/>
    </source>
</evidence>
<dbReference type="CDD" id="cd00200">
    <property type="entry name" value="WD40"/>
    <property type="match status" value="1"/>
</dbReference>
<dbReference type="GO" id="GO:0023052">
    <property type="term" value="P:signaling"/>
    <property type="evidence" value="ECO:0007669"/>
    <property type="project" value="UniProtKB-ARBA"/>
</dbReference>
<dbReference type="InterPro" id="IPR017252">
    <property type="entry name" value="Dynein_regulator_LIS1"/>
</dbReference>
<evidence type="ECO:0000256" key="3">
    <source>
        <dbReference type="ARBA" id="ARBA00022574"/>
    </source>
</evidence>
<evidence type="ECO:0000256" key="11">
    <source>
        <dbReference type="ARBA" id="ARBA00038415"/>
    </source>
</evidence>
<comment type="caution">
    <text evidence="17">The sequence shown here is derived from an EMBL/GenBank/DDBJ whole genome shotgun (WGS) entry which is preliminary data.</text>
</comment>
<feature type="repeat" description="WD" evidence="14">
    <location>
        <begin position="319"/>
        <end position="336"/>
    </location>
</feature>
<dbReference type="PRINTS" id="PR00320">
    <property type="entry name" value="GPROTEINBRPT"/>
</dbReference>
<dbReference type="SMART" id="SM00320">
    <property type="entry name" value="WD40"/>
    <property type="match status" value="7"/>
</dbReference>
<dbReference type="SUPFAM" id="SSF50978">
    <property type="entry name" value="WD40 repeat-like"/>
    <property type="match status" value="1"/>
</dbReference>
<dbReference type="Gene3D" id="2.130.10.10">
    <property type="entry name" value="YVTN repeat-like/Quinoprotein amine dehydrogenase"/>
    <property type="match status" value="1"/>
</dbReference>
<dbReference type="PROSITE" id="PS50294">
    <property type="entry name" value="WD_REPEATS_REGION"/>
    <property type="match status" value="5"/>
</dbReference>
<protein>
    <recommendedName>
        <fullName evidence="13">Nuclear distribution protein PAC1</fullName>
    </recommendedName>
    <alternativeName>
        <fullName evidence="13">Lissencephaly-1 homolog</fullName>
        <shortName evidence="13">LIS-1</shortName>
    </alternativeName>
    <alternativeName>
        <fullName evidence="13">nudF homolog</fullName>
    </alternativeName>
</protein>
<gene>
    <name evidence="13" type="primary">PAC1</name>
    <name evidence="13" type="synonym">LIS1</name>
    <name evidence="17" type="ORF">B0T20DRAFT_77333</name>
</gene>
<dbReference type="Pfam" id="PF24951">
    <property type="entry name" value="LisH_PAC1"/>
    <property type="match status" value="1"/>
</dbReference>
<reference evidence="17" key="2">
    <citation type="submission" date="2023-07" db="EMBL/GenBank/DDBJ databases">
        <authorList>
            <consortium name="Lawrence Berkeley National Laboratory"/>
            <person name="Haridas S."/>
            <person name="Hensen N."/>
            <person name="Bonometti L."/>
            <person name="Westerberg I."/>
            <person name="Brannstrom I.O."/>
            <person name="Guillou S."/>
            <person name="Cros-Aarteil S."/>
            <person name="Calhoun S."/>
            <person name="Kuo A."/>
            <person name="Mondo S."/>
            <person name="Pangilinan J."/>
            <person name="Riley R."/>
            <person name="LaButti K."/>
            <person name="Andreopoulos B."/>
            <person name="Lipzen A."/>
            <person name="Chen C."/>
            <person name="Yanf M."/>
            <person name="Daum C."/>
            <person name="Ng V."/>
            <person name="Clum A."/>
            <person name="Steindorff A."/>
            <person name="Ohm R."/>
            <person name="Martin F."/>
            <person name="Silar P."/>
            <person name="Natvig D."/>
            <person name="Lalanne C."/>
            <person name="Gautier V."/>
            <person name="Ament-velasquez S.L."/>
            <person name="Kruys A."/>
            <person name="Hutchinson M.I."/>
            <person name="Powell A.J."/>
            <person name="Barry K."/>
            <person name="Miller A.N."/>
            <person name="Grigoriev I.V."/>
            <person name="Debuchy R."/>
            <person name="Gladieux P."/>
            <person name="Thoren M.H."/>
            <person name="Johannesson H."/>
        </authorList>
    </citation>
    <scope>NUCLEOTIDE SEQUENCE</scope>
    <source>
        <strain evidence="17">FGSC 1904</strain>
    </source>
</reference>
<evidence type="ECO:0000256" key="12">
    <source>
        <dbReference type="ARBA" id="ARBA00043913"/>
    </source>
</evidence>
<feature type="repeat" description="WD" evidence="14">
    <location>
        <begin position="110"/>
        <end position="151"/>
    </location>
</feature>
<evidence type="ECO:0000256" key="5">
    <source>
        <dbReference type="ARBA" id="ARBA00022701"/>
    </source>
</evidence>
<evidence type="ECO:0000256" key="1">
    <source>
        <dbReference type="ARBA" id="ARBA00022448"/>
    </source>
</evidence>
<dbReference type="GO" id="GO:0051301">
    <property type="term" value="P:cell division"/>
    <property type="evidence" value="ECO:0007669"/>
    <property type="project" value="UniProtKB-KW"/>
</dbReference>
<evidence type="ECO:0000256" key="4">
    <source>
        <dbReference type="ARBA" id="ARBA00022618"/>
    </source>
</evidence>
<keyword evidence="8 13" id="KW-0175">Coiled coil</keyword>
<keyword evidence="5 13" id="KW-0493">Microtubule</keyword>
<dbReference type="EMBL" id="JAUTDP010000013">
    <property type="protein sequence ID" value="KAK3391346.1"/>
    <property type="molecule type" value="Genomic_DNA"/>
</dbReference>
<feature type="repeat" description="WD" evidence="14">
    <location>
        <begin position="152"/>
        <end position="186"/>
    </location>
</feature>
<organism evidence="17 18">
    <name type="scientific">Sordaria brevicollis</name>
    <dbReference type="NCBI Taxonomy" id="83679"/>
    <lineage>
        <taxon>Eukaryota</taxon>
        <taxon>Fungi</taxon>
        <taxon>Dikarya</taxon>
        <taxon>Ascomycota</taxon>
        <taxon>Pezizomycotina</taxon>
        <taxon>Sordariomycetes</taxon>
        <taxon>Sordariomycetidae</taxon>
        <taxon>Sordariales</taxon>
        <taxon>Sordariaceae</taxon>
        <taxon>Sordaria</taxon>
    </lineage>
</organism>
<feature type="repeat" description="WD" evidence="14">
    <location>
        <begin position="345"/>
        <end position="378"/>
    </location>
</feature>
<dbReference type="GO" id="GO:1990234">
    <property type="term" value="C:transferase complex"/>
    <property type="evidence" value="ECO:0007669"/>
    <property type="project" value="UniProtKB-ARBA"/>
</dbReference>
<dbReference type="PROSITE" id="PS50896">
    <property type="entry name" value="LISH"/>
    <property type="match status" value="1"/>
</dbReference>
<dbReference type="PROSITE" id="PS00678">
    <property type="entry name" value="WD_REPEATS_1"/>
    <property type="match status" value="2"/>
</dbReference>
<evidence type="ECO:0000256" key="6">
    <source>
        <dbReference type="ARBA" id="ARBA00022737"/>
    </source>
</evidence>
<dbReference type="PIRSF" id="PIRSF037647">
    <property type="entry name" value="Dynein_regulator_Lis1"/>
    <property type="match status" value="1"/>
</dbReference>
<comment type="similarity">
    <text evidence="13">Belongs to the WD repeat LIS1/nudF family.</text>
</comment>
<sequence length="453" mass="49774">MSQILTSRQADELHRALIAYLTAANLPNTAAALREELNLSEEVFEPATAKKYEGLLEKKWTSVVRLQKKIMDLEARNAALQHELNNTTPTSRQNKDPVSWLPRAPPRHTLQSHRDPITCVAFHPVFSSLASGSEDQTIKIWDWELGELERTIKGHTKAVLDVDYGGPRGNTLLASCSSDLTIKLWDPLDSYKNIRTLPGHDHSVSAVRFIPGSGNLLVSASRDKTLRIWDVSTGYCVKTLRGHAEWVRDVCPSLDGKYILSTSDDYTSRLWDVTVTNPEPKVTLIGHEHVVLCCAIAPPAAYKNLAAMAGIKAPPATSSAEFMATGSRDKSIRLWDARGTCIRTLVGHDNWVRGLVFHPGGKYLLSVSDDKTLRCWDLTQEGKCVKTIGDAHGHFVQCIRWAPSVIKDVSVNGDSGEANGTPKKAGVAVTPDSQIRCVIATGSVDLNVRIFAN</sequence>
<dbReference type="GO" id="GO:0005737">
    <property type="term" value="C:cytoplasm"/>
    <property type="evidence" value="ECO:0007669"/>
    <property type="project" value="UniProtKB-UniRule"/>
</dbReference>
<evidence type="ECO:0000256" key="8">
    <source>
        <dbReference type="ARBA" id="ARBA00023054"/>
    </source>
</evidence>
<evidence type="ECO:0000259" key="16">
    <source>
        <dbReference type="Pfam" id="PF24951"/>
    </source>
</evidence>
<comment type="subcellular location">
    <subcellularLocation>
        <location evidence="13">Cytoplasm</location>
        <location evidence="13">Cytoskeleton</location>
    </subcellularLocation>
    <subcellularLocation>
        <location evidence="13">Cytoplasm</location>
        <location evidence="13">Cytoskeleton</location>
        <location evidence="13">Spindle pole</location>
    </subcellularLocation>
    <text evidence="13">Localizes to the plus ends of microtubules at the hyphal tip and the mitotic spindle poles.</text>
</comment>
<keyword evidence="6" id="KW-0677">Repeat</keyword>